<reference evidence="1 2" key="1">
    <citation type="submission" date="2017-10" db="EMBL/GenBank/DDBJ databases">
        <authorList>
            <person name="Banno H."/>
            <person name="Chua N.-H."/>
        </authorList>
    </citation>
    <scope>NUCLEOTIDE SEQUENCE [LARGE SCALE GENOMIC DNA]</scope>
    <source>
        <strain evidence="1 2">YW11</strain>
    </source>
</reference>
<evidence type="ECO:0000313" key="2">
    <source>
        <dbReference type="Proteomes" id="UP000223527"/>
    </source>
</evidence>
<name>A0A2C7A6M8_9PROT</name>
<gene>
    <name evidence="1" type="ORF">CR162_21015</name>
</gene>
<proteinExistence type="predicted"/>
<comment type="caution">
    <text evidence="1">The sequence shown here is derived from an EMBL/GenBank/DDBJ whole genome shotgun (WGS) entry which is preliminary data.</text>
</comment>
<dbReference type="OrthoDB" id="8410848at2"/>
<keyword evidence="2" id="KW-1185">Reference proteome</keyword>
<dbReference type="Proteomes" id="UP000223527">
    <property type="component" value="Unassembled WGS sequence"/>
</dbReference>
<dbReference type="RefSeq" id="WP_099097440.1">
    <property type="nucleotide sequence ID" value="NZ_PDNU01000079.1"/>
</dbReference>
<organism evidence="1 2">
    <name type="scientific">Teichococcus rhizosphaerae</name>
    <dbReference type="NCBI Taxonomy" id="1335062"/>
    <lineage>
        <taxon>Bacteria</taxon>
        <taxon>Pseudomonadati</taxon>
        <taxon>Pseudomonadota</taxon>
        <taxon>Alphaproteobacteria</taxon>
        <taxon>Acetobacterales</taxon>
        <taxon>Roseomonadaceae</taxon>
        <taxon>Roseomonas</taxon>
    </lineage>
</organism>
<accession>A0A2C7A6M8</accession>
<dbReference type="EMBL" id="PDNU01000079">
    <property type="protein sequence ID" value="PHK92975.1"/>
    <property type="molecule type" value="Genomic_DNA"/>
</dbReference>
<protein>
    <submittedName>
        <fullName evidence="1">Uncharacterized protein</fullName>
    </submittedName>
</protein>
<sequence>MPRQLYAYHISPMDFGWSLMSTTQQFMRTLLDYASPEISPKRVASNLADFGRFCEEALEAGDKVGWEGDFRGSETPRVMVLPGEVHPYLALIWKQDNNGSTFVVSEVPMPWLDELVGWEGGKAVVEFPGSGSVIAGLDFNI</sequence>
<dbReference type="AlphaFoldDB" id="A0A2C7A6M8"/>
<evidence type="ECO:0000313" key="1">
    <source>
        <dbReference type="EMBL" id="PHK92975.1"/>
    </source>
</evidence>